<dbReference type="AlphaFoldDB" id="A0A5J4S2F0"/>
<proteinExistence type="predicted"/>
<dbReference type="EMBL" id="SNRY01000522">
    <property type="protein sequence ID" value="KAA6339610.1"/>
    <property type="molecule type" value="Genomic_DNA"/>
</dbReference>
<dbReference type="InterPro" id="IPR016181">
    <property type="entry name" value="Acyl_CoA_acyltransferase"/>
</dbReference>
<reference evidence="1" key="1">
    <citation type="submission" date="2019-03" db="EMBL/GenBank/DDBJ databases">
        <title>Single cell metagenomics reveals metabolic interactions within the superorganism composed of flagellate Streblomastix strix and complex community of Bacteroidetes bacteria on its surface.</title>
        <authorList>
            <person name="Treitli S.C."/>
            <person name="Kolisko M."/>
            <person name="Husnik F."/>
            <person name="Keeling P."/>
            <person name="Hampl V."/>
        </authorList>
    </citation>
    <scope>NUCLEOTIDE SEQUENCE</scope>
    <source>
        <strain evidence="1">STM</strain>
    </source>
</reference>
<comment type="caution">
    <text evidence="1">The sequence shown here is derived from an EMBL/GenBank/DDBJ whole genome shotgun (WGS) entry which is preliminary data.</text>
</comment>
<dbReference type="SUPFAM" id="SSF55729">
    <property type="entry name" value="Acyl-CoA N-acyltransferases (Nat)"/>
    <property type="match status" value="1"/>
</dbReference>
<name>A0A5J4S2F0_9ZZZZ</name>
<organism evidence="1">
    <name type="scientific">termite gut metagenome</name>
    <dbReference type="NCBI Taxonomy" id="433724"/>
    <lineage>
        <taxon>unclassified sequences</taxon>
        <taxon>metagenomes</taxon>
        <taxon>organismal metagenomes</taxon>
    </lineage>
</organism>
<gene>
    <name evidence="1" type="ORF">EZS27_012460</name>
</gene>
<evidence type="ECO:0000313" key="1">
    <source>
        <dbReference type="EMBL" id="KAA6339610.1"/>
    </source>
</evidence>
<accession>A0A5J4S2F0</accession>
<sequence length="131" mass="15451">MNKNDIILESLNQYLKETFRFKSNVATFGLDNRMIDVRTKPINLYLRLMDLEGFWFASTIVIACLSFQEKRVGHGTDFLRFISKIAKEHRYKYIGLECTNEKSTTFGLKYGFRKHRGEKNHYIISVEDLTL</sequence>
<dbReference type="Gene3D" id="3.40.630.30">
    <property type="match status" value="1"/>
</dbReference>
<protein>
    <recommendedName>
        <fullName evidence="2">N-acetyltransferase domain-containing protein</fullName>
    </recommendedName>
</protein>
<evidence type="ECO:0008006" key="2">
    <source>
        <dbReference type="Google" id="ProtNLM"/>
    </source>
</evidence>